<feature type="region of interest" description="Disordered" evidence="4">
    <location>
        <begin position="1"/>
        <end position="21"/>
    </location>
</feature>
<keyword evidence="3" id="KW-0539">Nucleus</keyword>
<keyword evidence="2" id="KW-0479">Metal-binding</keyword>
<feature type="region of interest" description="Disordered" evidence="4">
    <location>
        <begin position="732"/>
        <end position="758"/>
    </location>
</feature>
<evidence type="ECO:0000256" key="2">
    <source>
        <dbReference type="ARBA" id="ARBA00022723"/>
    </source>
</evidence>
<gene>
    <name evidence="6" type="ORF">BDV98DRAFT_566413</name>
</gene>
<organism evidence="6 7">
    <name type="scientific">Pterulicium gracile</name>
    <dbReference type="NCBI Taxonomy" id="1884261"/>
    <lineage>
        <taxon>Eukaryota</taxon>
        <taxon>Fungi</taxon>
        <taxon>Dikarya</taxon>
        <taxon>Basidiomycota</taxon>
        <taxon>Agaricomycotina</taxon>
        <taxon>Agaricomycetes</taxon>
        <taxon>Agaricomycetidae</taxon>
        <taxon>Agaricales</taxon>
        <taxon>Pleurotineae</taxon>
        <taxon>Pterulaceae</taxon>
        <taxon>Pterulicium</taxon>
    </lineage>
</organism>
<accession>A0A5C3QL96</accession>
<dbReference type="InterPro" id="IPR001138">
    <property type="entry name" value="Zn2Cys6_DnaBD"/>
</dbReference>
<dbReference type="PROSITE" id="PS00463">
    <property type="entry name" value="ZN2_CY6_FUNGAL_1"/>
    <property type="match status" value="1"/>
</dbReference>
<dbReference type="AlphaFoldDB" id="A0A5C3QL96"/>
<dbReference type="Gene3D" id="4.10.240.10">
    <property type="entry name" value="Zn(2)-C6 fungal-type DNA-binding domain"/>
    <property type="match status" value="1"/>
</dbReference>
<dbReference type="Proteomes" id="UP000305067">
    <property type="component" value="Unassembled WGS sequence"/>
</dbReference>
<evidence type="ECO:0000313" key="6">
    <source>
        <dbReference type="EMBL" id="TFL01930.1"/>
    </source>
</evidence>
<protein>
    <submittedName>
        <fullName evidence="6">Fungal-specific transcription factor domain-containing protein</fullName>
    </submittedName>
</protein>
<dbReference type="PANTHER" id="PTHR31001">
    <property type="entry name" value="UNCHARACTERIZED TRANSCRIPTIONAL REGULATORY PROTEIN"/>
    <property type="match status" value="1"/>
</dbReference>
<dbReference type="GO" id="GO:0000981">
    <property type="term" value="F:DNA-binding transcription factor activity, RNA polymerase II-specific"/>
    <property type="evidence" value="ECO:0007669"/>
    <property type="project" value="InterPro"/>
</dbReference>
<feature type="region of interest" description="Disordered" evidence="4">
    <location>
        <begin position="640"/>
        <end position="665"/>
    </location>
</feature>
<dbReference type="CDD" id="cd12148">
    <property type="entry name" value="fungal_TF_MHR"/>
    <property type="match status" value="1"/>
</dbReference>
<dbReference type="SUPFAM" id="SSF57701">
    <property type="entry name" value="Zn2/Cys6 DNA-binding domain"/>
    <property type="match status" value="1"/>
</dbReference>
<dbReference type="OrthoDB" id="424974at2759"/>
<dbReference type="PROSITE" id="PS50048">
    <property type="entry name" value="ZN2_CY6_FUNGAL_2"/>
    <property type="match status" value="1"/>
</dbReference>
<comment type="subcellular location">
    <subcellularLocation>
        <location evidence="1">Nucleus</location>
    </subcellularLocation>
</comment>
<dbReference type="SMART" id="SM00066">
    <property type="entry name" value="GAL4"/>
    <property type="match status" value="1"/>
</dbReference>
<dbReference type="STRING" id="1884261.A0A5C3QL96"/>
<dbReference type="GO" id="GO:0006351">
    <property type="term" value="P:DNA-templated transcription"/>
    <property type="evidence" value="ECO:0007669"/>
    <property type="project" value="InterPro"/>
</dbReference>
<dbReference type="GO" id="GO:0008270">
    <property type="term" value="F:zinc ion binding"/>
    <property type="evidence" value="ECO:0007669"/>
    <property type="project" value="InterPro"/>
</dbReference>
<keyword evidence="7" id="KW-1185">Reference proteome</keyword>
<sequence>MTTPSPTSPKRLEMLDTAPKKRRKGATRLSCAECRRLKLRCDRVVPCSSCVKRGCGAICPDGSLTTGQGNRFVLASTTELHEKILQLATRVRQLEDALRFDHAQIADDQHPLLSEDLLKVKAPLQREPSTIREALNIKEEEGNPPLVDAFGALSIDVSGGINYYGHIVSSAILFQMQDGDDEIDHELEQLKERIPLDILDRSASFPIFPNPIQNQTRPEQLNKLYWARPLPEKAAHLSTLYYRHGAWMYRPVSTQDFQEQIYSLFYESNNTQPDDTPVYCHKLSILFMVFAIGSLMDPDLPAYNVEAEHYFHLARAALFQHSLVDDPSTNAVQALFLMSFYLFLGDRHSSKSGGRWTIMGMAVKMAQSIGLHRDNSRWNVDPAETRRRRELFWELYTYDSWQCMTFGRPPSFSLSHMDCIMPWPADAADENSFYAWKHRFTSECMSVLHDEAFGSKVPTYANILKLDRQMRSYPVPTVLQVPGFGNSEPQNGSYGDTVELIMQRHIVLGIRETNLLYLHRSFFAKAISDHPQDPLGSPYGSSVIAAYRSAGALIALQRNYNVQLPELSSRMYFLNAHLFSCAIILGAIVCRCPSMSLAPSALVQLDSSCELFAANAVGFKAEKVLSVMMRLKDKAHASLEAFRQGRGSPTSARPSSEPPLEGEDELTTLGGMTRLVKKEGTSNPSSPSAFVANSVVPLNWSPRMPVDSVHPNVRDYLGQFPTQQPNADYGAGVAFPSPGYDPAQVQMRTEPRASSSRSTLVSEQQSPTHHYQYPQNMQANPNPFPAYFPVYDYSSQQQSWHDTNGTYNALMGRDTNMGANPDEPNMQNTWSDFVSDFQT</sequence>
<dbReference type="InterPro" id="IPR036864">
    <property type="entry name" value="Zn2-C6_fun-type_DNA-bd_sf"/>
</dbReference>
<dbReference type="Pfam" id="PF04082">
    <property type="entry name" value="Fungal_trans"/>
    <property type="match status" value="1"/>
</dbReference>
<dbReference type="InterPro" id="IPR007219">
    <property type="entry name" value="XnlR_reg_dom"/>
</dbReference>
<dbReference type="GO" id="GO:0003677">
    <property type="term" value="F:DNA binding"/>
    <property type="evidence" value="ECO:0007669"/>
    <property type="project" value="InterPro"/>
</dbReference>
<proteinExistence type="predicted"/>
<evidence type="ECO:0000259" key="5">
    <source>
        <dbReference type="PROSITE" id="PS50048"/>
    </source>
</evidence>
<dbReference type="EMBL" id="ML178823">
    <property type="protein sequence ID" value="TFL01930.1"/>
    <property type="molecule type" value="Genomic_DNA"/>
</dbReference>
<evidence type="ECO:0000256" key="1">
    <source>
        <dbReference type="ARBA" id="ARBA00004123"/>
    </source>
</evidence>
<dbReference type="CDD" id="cd00067">
    <property type="entry name" value="GAL4"/>
    <property type="match status" value="1"/>
</dbReference>
<reference evidence="6 7" key="1">
    <citation type="journal article" date="2019" name="Nat. Ecol. Evol.">
        <title>Megaphylogeny resolves global patterns of mushroom evolution.</title>
        <authorList>
            <person name="Varga T."/>
            <person name="Krizsan K."/>
            <person name="Foldi C."/>
            <person name="Dima B."/>
            <person name="Sanchez-Garcia M."/>
            <person name="Sanchez-Ramirez S."/>
            <person name="Szollosi G.J."/>
            <person name="Szarkandi J.G."/>
            <person name="Papp V."/>
            <person name="Albert L."/>
            <person name="Andreopoulos W."/>
            <person name="Angelini C."/>
            <person name="Antonin V."/>
            <person name="Barry K.W."/>
            <person name="Bougher N.L."/>
            <person name="Buchanan P."/>
            <person name="Buyck B."/>
            <person name="Bense V."/>
            <person name="Catcheside P."/>
            <person name="Chovatia M."/>
            <person name="Cooper J."/>
            <person name="Damon W."/>
            <person name="Desjardin D."/>
            <person name="Finy P."/>
            <person name="Geml J."/>
            <person name="Haridas S."/>
            <person name="Hughes K."/>
            <person name="Justo A."/>
            <person name="Karasinski D."/>
            <person name="Kautmanova I."/>
            <person name="Kiss B."/>
            <person name="Kocsube S."/>
            <person name="Kotiranta H."/>
            <person name="LaButti K.M."/>
            <person name="Lechner B.E."/>
            <person name="Liimatainen K."/>
            <person name="Lipzen A."/>
            <person name="Lukacs Z."/>
            <person name="Mihaltcheva S."/>
            <person name="Morgado L.N."/>
            <person name="Niskanen T."/>
            <person name="Noordeloos M.E."/>
            <person name="Ohm R.A."/>
            <person name="Ortiz-Santana B."/>
            <person name="Ovrebo C."/>
            <person name="Racz N."/>
            <person name="Riley R."/>
            <person name="Savchenko A."/>
            <person name="Shiryaev A."/>
            <person name="Soop K."/>
            <person name="Spirin V."/>
            <person name="Szebenyi C."/>
            <person name="Tomsovsky M."/>
            <person name="Tulloss R.E."/>
            <person name="Uehling J."/>
            <person name="Grigoriev I.V."/>
            <person name="Vagvolgyi C."/>
            <person name="Papp T."/>
            <person name="Martin F.M."/>
            <person name="Miettinen O."/>
            <person name="Hibbett D.S."/>
            <person name="Nagy L.G."/>
        </authorList>
    </citation>
    <scope>NUCLEOTIDE SEQUENCE [LARGE SCALE GENOMIC DNA]</scope>
    <source>
        <strain evidence="6 7">CBS 309.79</strain>
    </source>
</reference>
<name>A0A5C3QL96_9AGAR</name>
<feature type="domain" description="Zn(2)-C6 fungal-type" evidence="5">
    <location>
        <begin position="30"/>
        <end position="59"/>
    </location>
</feature>
<dbReference type="GO" id="GO:0005634">
    <property type="term" value="C:nucleus"/>
    <property type="evidence" value="ECO:0007669"/>
    <property type="project" value="UniProtKB-SubCell"/>
</dbReference>
<dbReference type="PANTHER" id="PTHR31001:SF56">
    <property type="entry name" value="ZN(2)-C6 FUNGAL-TYPE DOMAIN-CONTAINING PROTEIN"/>
    <property type="match status" value="1"/>
</dbReference>
<evidence type="ECO:0000256" key="3">
    <source>
        <dbReference type="ARBA" id="ARBA00023242"/>
    </source>
</evidence>
<dbReference type="InterPro" id="IPR050613">
    <property type="entry name" value="Sec_Metabolite_Reg"/>
</dbReference>
<evidence type="ECO:0000256" key="4">
    <source>
        <dbReference type="SAM" id="MobiDB-lite"/>
    </source>
</evidence>
<dbReference type="SMART" id="SM00906">
    <property type="entry name" value="Fungal_trans"/>
    <property type="match status" value="1"/>
</dbReference>
<evidence type="ECO:0000313" key="7">
    <source>
        <dbReference type="Proteomes" id="UP000305067"/>
    </source>
</evidence>